<gene>
    <name evidence="3" type="ORF">NOF55_07865</name>
</gene>
<dbReference type="PANTHER" id="PTHR11941">
    <property type="entry name" value="ENOYL-COA HYDRATASE-RELATED"/>
    <property type="match status" value="1"/>
</dbReference>
<dbReference type="GO" id="GO:0003824">
    <property type="term" value="F:catalytic activity"/>
    <property type="evidence" value="ECO:0007669"/>
    <property type="project" value="InterPro"/>
</dbReference>
<evidence type="ECO:0000313" key="3">
    <source>
        <dbReference type="EMBL" id="MCX8997021.1"/>
    </source>
</evidence>
<comment type="similarity">
    <text evidence="1 2">Belongs to the enoyl-CoA hydratase/isomerase family.</text>
</comment>
<dbReference type="RefSeq" id="WP_306410790.1">
    <property type="nucleotide sequence ID" value="NZ_JANFPI010000002.1"/>
</dbReference>
<comment type="caution">
    <text evidence="3">The sequence shown here is derived from an EMBL/GenBank/DDBJ whole genome shotgun (WGS) entry which is preliminary data.</text>
</comment>
<dbReference type="InterPro" id="IPR001753">
    <property type="entry name" value="Enoyl-CoA_hydra/iso"/>
</dbReference>
<sequence length="257" mass="26657">MTGTGIGLHVDGPIATLRIENPPLNILTVALRETLFARLAKIEGRPEIRVVVLEAAGDRAFSVGSDIGEFPADELGGVAKIRFEQYLLDRLAALPAVTIAKVAGLALGGGAELMLACDFRIAASDAKIGFPEIRLGALPAAGGMKRLVHEIGPLRARELVMLGQPIEAARAAELGLVNRVVPPAELDGSVLQLANDLAALPGQALVLAKRTIAAADPAGGIDTVEAEAFGALFRGTDLAEGLSAFLAKRPPSFNRPA</sequence>
<dbReference type="GO" id="GO:0006635">
    <property type="term" value="P:fatty acid beta-oxidation"/>
    <property type="evidence" value="ECO:0007669"/>
    <property type="project" value="TreeGrafter"/>
</dbReference>
<evidence type="ECO:0000256" key="1">
    <source>
        <dbReference type="ARBA" id="ARBA00005254"/>
    </source>
</evidence>
<dbReference type="Pfam" id="PF00378">
    <property type="entry name" value="ECH_1"/>
    <property type="match status" value="1"/>
</dbReference>
<protein>
    <submittedName>
        <fullName evidence="3">Enoyl-CoA hydratase-related protein</fullName>
    </submittedName>
</protein>
<dbReference type="InterPro" id="IPR018376">
    <property type="entry name" value="Enoyl-CoA_hyd/isom_CS"/>
</dbReference>
<name>A0AAE3MZ79_9HYPH</name>
<evidence type="ECO:0000313" key="4">
    <source>
        <dbReference type="Proteomes" id="UP001208771"/>
    </source>
</evidence>
<dbReference type="EMBL" id="JANFPI010000002">
    <property type="protein sequence ID" value="MCX8997021.1"/>
    <property type="molecule type" value="Genomic_DNA"/>
</dbReference>
<evidence type="ECO:0000256" key="2">
    <source>
        <dbReference type="RuleBase" id="RU003707"/>
    </source>
</evidence>
<accession>A0AAE3MZ79</accession>
<reference evidence="3" key="1">
    <citation type="submission" date="2022-07" db="EMBL/GenBank/DDBJ databases">
        <title>Ectorhizobium quercum gen.nov., sp. nov.</title>
        <authorList>
            <person name="Ma T."/>
            <person name="Li Y."/>
        </authorList>
    </citation>
    <scope>NUCLEOTIDE SEQUENCE</scope>
    <source>
        <strain evidence="3">BDR2-2</strain>
    </source>
</reference>
<dbReference type="Proteomes" id="UP001208771">
    <property type="component" value="Unassembled WGS sequence"/>
</dbReference>
<dbReference type="InterPro" id="IPR029045">
    <property type="entry name" value="ClpP/crotonase-like_dom_sf"/>
</dbReference>
<dbReference type="AlphaFoldDB" id="A0AAE3MZ79"/>
<dbReference type="PROSITE" id="PS00166">
    <property type="entry name" value="ENOYL_COA_HYDRATASE"/>
    <property type="match status" value="1"/>
</dbReference>
<dbReference type="PANTHER" id="PTHR11941:SF54">
    <property type="entry name" value="ENOYL-COA HYDRATASE, MITOCHONDRIAL"/>
    <property type="match status" value="1"/>
</dbReference>
<keyword evidence="4" id="KW-1185">Reference proteome</keyword>
<proteinExistence type="inferred from homology"/>
<organism evidence="3 4">
    <name type="scientific">Ectorhizobium quercum</name>
    <dbReference type="NCBI Taxonomy" id="2965071"/>
    <lineage>
        <taxon>Bacteria</taxon>
        <taxon>Pseudomonadati</taxon>
        <taxon>Pseudomonadota</taxon>
        <taxon>Alphaproteobacteria</taxon>
        <taxon>Hyphomicrobiales</taxon>
        <taxon>Rhizobiaceae</taxon>
        <taxon>Ectorhizobium</taxon>
    </lineage>
</organism>
<dbReference type="SUPFAM" id="SSF52096">
    <property type="entry name" value="ClpP/crotonase"/>
    <property type="match status" value="1"/>
</dbReference>
<dbReference type="CDD" id="cd06558">
    <property type="entry name" value="crotonase-like"/>
    <property type="match status" value="1"/>
</dbReference>
<dbReference type="Gene3D" id="3.90.226.10">
    <property type="entry name" value="2-enoyl-CoA Hydratase, Chain A, domain 1"/>
    <property type="match status" value="1"/>
</dbReference>